<dbReference type="PRINTS" id="PR00474">
    <property type="entry name" value="GLU5KINASE"/>
</dbReference>
<sequence length="413" mass="44464">MKIIVQKFGGTSVQNDETRQHAVGHIERAIKEGYKVITVVSAMGRKGDPYATDTLLSLAGGNKTQLSNREQDMLLSCGETISSVVFSQMLKENGIKATAMTGAQAGFITSNDHTNAKILEMKCNRLLNELDSHDVIVVAGFQGAAKNGDITTIGRGGSDTSAAALAAALNAEWIDIFTDVDGMMTADPRLVEKARPLTIVTYNEVCNMAYQGAKVIHPRAVEIAMQAKIPIRIRSTYTDSPGTLVTSLSKQNQSADVYERLVTGIAYVPNVSQIKVAANEGQYNLQSEVFKAMANENISVDFINISPNSVVYTVPEAAVEKAITVLRKQGYEPSVERNCAKVSVVGAGIAGVPGVTAKIVTALSEKEIRILQSADSHTTIWVLVDGIDLAEAVNALHDIFQLQDEKVEHELKD</sequence>
<evidence type="ECO:0000256" key="13">
    <source>
        <dbReference type="ARBA" id="ARBA00047872"/>
    </source>
</evidence>
<dbReference type="RefSeq" id="WP_213096690.1">
    <property type="nucleotide sequence ID" value="NZ_JAGYPH010000001.1"/>
</dbReference>
<feature type="binding site" evidence="14">
    <location>
        <position position="79"/>
    </location>
    <ligand>
        <name>substrate</name>
    </ligand>
</feature>
<accession>A0A942Z2P2</accession>
<dbReference type="GO" id="GO:0005524">
    <property type="term" value="F:ATP binding"/>
    <property type="evidence" value="ECO:0007669"/>
    <property type="project" value="UniProtKB-KW"/>
</dbReference>
<organism evidence="18 19">
    <name type="scientific">Lederbergia citrea</name>
    <dbReference type="NCBI Taxonomy" id="2833581"/>
    <lineage>
        <taxon>Bacteria</taxon>
        <taxon>Bacillati</taxon>
        <taxon>Bacillota</taxon>
        <taxon>Bacilli</taxon>
        <taxon>Bacillales</taxon>
        <taxon>Bacillaceae</taxon>
        <taxon>Lederbergia</taxon>
    </lineage>
</organism>
<comment type="pathway">
    <text evidence="3 16">Amino-acid biosynthesis; L-methionine biosynthesis via de novo pathway; L-homoserine from L-aspartate: step 1/3.</text>
</comment>
<dbReference type="SUPFAM" id="SSF53633">
    <property type="entry name" value="Carbamate kinase-like"/>
    <property type="match status" value="1"/>
</dbReference>
<comment type="caution">
    <text evidence="18">The sequence shown here is derived from an EMBL/GenBank/DDBJ whole genome shotgun (WGS) entry which is preliminary data.</text>
</comment>
<evidence type="ECO:0000256" key="14">
    <source>
        <dbReference type="PIRSR" id="PIRSR000726-1"/>
    </source>
</evidence>
<evidence type="ECO:0000256" key="4">
    <source>
        <dbReference type="ARBA" id="ARBA00005139"/>
    </source>
</evidence>
<dbReference type="NCBIfam" id="NF006068">
    <property type="entry name" value="PRK08210.1"/>
    <property type="match status" value="1"/>
</dbReference>
<keyword evidence="6 16" id="KW-0028">Amino-acid biosynthesis</keyword>
<evidence type="ECO:0000256" key="1">
    <source>
        <dbReference type="ARBA" id="ARBA00003121"/>
    </source>
</evidence>
<dbReference type="NCBIfam" id="TIGR00657">
    <property type="entry name" value="asp_kinases"/>
    <property type="match status" value="1"/>
</dbReference>
<dbReference type="SUPFAM" id="SSF55021">
    <property type="entry name" value="ACT-like"/>
    <property type="match status" value="2"/>
</dbReference>
<keyword evidence="11" id="KW-0220">Diaminopimelate biosynthesis</keyword>
<evidence type="ECO:0000256" key="7">
    <source>
        <dbReference type="ARBA" id="ARBA00022679"/>
    </source>
</evidence>
<evidence type="ECO:0000313" key="19">
    <source>
        <dbReference type="Proteomes" id="UP000676456"/>
    </source>
</evidence>
<comment type="pathway">
    <text evidence="4 16">Amino-acid biosynthesis; L-threonine biosynthesis; L-threonine from L-aspartate: step 1/5.</text>
</comment>
<name>A0A942Z2P2_9BACI</name>
<feature type="binding site" evidence="14">
    <location>
        <begin position="7"/>
        <end position="10"/>
    </location>
    <ligand>
        <name>ATP</name>
        <dbReference type="ChEBI" id="CHEBI:30616"/>
    </ligand>
</feature>
<dbReference type="GO" id="GO:0019877">
    <property type="term" value="P:diaminopimelate biosynthetic process"/>
    <property type="evidence" value="ECO:0007669"/>
    <property type="project" value="UniProtKB-KW"/>
</dbReference>
<dbReference type="PIRSF" id="PIRSF000726">
    <property type="entry name" value="Asp_kin"/>
    <property type="match status" value="1"/>
</dbReference>
<feature type="domain" description="ACT" evidence="17">
    <location>
        <begin position="344"/>
        <end position="413"/>
    </location>
</feature>
<dbReference type="InterPro" id="IPR001341">
    <property type="entry name" value="Asp_kinase"/>
</dbReference>
<dbReference type="CDD" id="cd04914">
    <property type="entry name" value="ACT_AKi-DapG-BS_1"/>
    <property type="match status" value="1"/>
</dbReference>
<dbReference type="PROSITE" id="PS00324">
    <property type="entry name" value="ASPARTOKINASE"/>
    <property type="match status" value="1"/>
</dbReference>
<dbReference type="GO" id="GO:0004072">
    <property type="term" value="F:aspartate kinase activity"/>
    <property type="evidence" value="ECO:0007669"/>
    <property type="project" value="UniProtKB-EC"/>
</dbReference>
<keyword evidence="19" id="KW-1185">Reference proteome</keyword>
<evidence type="ECO:0000256" key="3">
    <source>
        <dbReference type="ARBA" id="ARBA00004986"/>
    </source>
</evidence>
<dbReference type="PROSITE" id="PS51671">
    <property type="entry name" value="ACT"/>
    <property type="match status" value="1"/>
</dbReference>
<evidence type="ECO:0000256" key="10">
    <source>
        <dbReference type="ARBA" id="ARBA00022840"/>
    </source>
</evidence>
<dbReference type="PANTHER" id="PTHR21499">
    <property type="entry name" value="ASPARTATE KINASE"/>
    <property type="match status" value="1"/>
</dbReference>
<proteinExistence type="inferred from homology"/>
<dbReference type="GO" id="GO:0005829">
    <property type="term" value="C:cytosol"/>
    <property type="evidence" value="ECO:0007669"/>
    <property type="project" value="TreeGrafter"/>
</dbReference>
<evidence type="ECO:0000259" key="17">
    <source>
        <dbReference type="PROSITE" id="PS51671"/>
    </source>
</evidence>
<dbReference type="GO" id="GO:0009090">
    <property type="term" value="P:homoserine biosynthetic process"/>
    <property type="evidence" value="ECO:0007669"/>
    <property type="project" value="TreeGrafter"/>
</dbReference>
<comment type="pathway">
    <text evidence="2 16">Amino-acid biosynthesis; L-lysine biosynthesis via DAP pathway; (S)-tetrahydrodipicolinate from L-aspartate: step 1/4.</text>
</comment>
<dbReference type="InterPro" id="IPR036393">
    <property type="entry name" value="AceGlu_kinase-like_sf"/>
</dbReference>
<evidence type="ECO:0000313" key="18">
    <source>
        <dbReference type="EMBL" id="MBS4221684.1"/>
    </source>
</evidence>
<keyword evidence="9 15" id="KW-0418">Kinase</keyword>
<evidence type="ECO:0000256" key="6">
    <source>
        <dbReference type="ARBA" id="ARBA00022605"/>
    </source>
</evidence>
<comment type="function">
    <text evidence="1">Catalyzes the phosphorylation of the beta-carboxyl group of aspartic acid with ATP to yield 4-phospho-L-aspartate, which is involved in the branched biosynthetic pathway leading to the biosynthesis of amino acids threonine, isoleucine and methionine.</text>
</comment>
<feature type="binding site" evidence="14">
    <location>
        <begin position="214"/>
        <end position="215"/>
    </location>
    <ligand>
        <name>ATP</name>
        <dbReference type="ChEBI" id="CHEBI:30616"/>
    </ligand>
</feature>
<dbReference type="Proteomes" id="UP000676456">
    <property type="component" value="Unassembled WGS sequence"/>
</dbReference>
<dbReference type="GO" id="GO:0009089">
    <property type="term" value="P:lysine biosynthetic process via diaminopimelate"/>
    <property type="evidence" value="ECO:0007669"/>
    <property type="project" value="InterPro"/>
</dbReference>
<keyword evidence="7 15" id="KW-0808">Transferase</keyword>
<feature type="binding site" evidence="14">
    <location>
        <begin position="178"/>
        <end position="179"/>
    </location>
    <ligand>
        <name>ATP</name>
        <dbReference type="ChEBI" id="CHEBI:30616"/>
    </ligand>
</feature>
<evidence type="ECO:0000256" key="5">
    <source>
        <dbReference type="ARBA" id="ARBA00010122"/>
    </source>
</evidence>
<gene>
    <name evidence="18" type="primary">dapG</name>
    <name evidence="18" type="ORF">KHA91_02780</name>
</gene>
<dbReference type="AlphaFoldDB" id="A0A942Z2P2"/>
<dbReference type="PANTHER" id="PTHR21499:SF3">
    <property type="entry name" value="ASPARTOKINASE"/>
    <property type="match status" value="1"/>
</dbReference>
<comment type="similarity">
    <text evidence="5 15">Belongs to the aspartokinase family.</text>
</comment>
<dbReference type="NCBIfam" id="NF005155">
    <property type="entry name" value="PRK06635.1-4"/>
    <property type="match status" value="1"/>
</dbReference>
<dbReference type="InterPro" id="IPR001048">
    <property type="entry name" value="Asp/Glu/Uridylate_kinase"/>
</dbReference>
<dbReference type="Gene3D" id="3.30.2130.10">
    <property type="entry name" value="VC0802-like"/>
    <property type="match status" value="1"/>
</dbReference>
<protein>
    <recommendedName>
        <fullName evidence="15">Aspartokinase</fullName>
        <ecNumber evidence="15">2.7.2.4</ecNumber>
    </recommendedName>
</protein>
<dbReference type="InterPro" id="IPR001057">
    <property type="entry name" value="Glu/AcGlu_kinase"/>
</dbReference>
<dbReference type="InterPro" id="IPR005260">
    <property type="entry name" value="Asp_kin_monofn"/>
</dbReference>
<evidence type="ECO:0000256" key="11">
    <source>
        <dbReference type="ARBA" id="ARBA00022915"/>
    </source>
</evidence>
<dbReference type="FunFam" id="3.40.1160.10:FF:000002">
    <property type="entry name" value="Aspartokinase"/>
    <property type="match status" value="1"/>
</dbReference>
<dbReference type="EMBL" id="JAGYPN010000001">
    <property type="protein sequence ID" value="MBS4221684.1"/>
    <property type="molecule type" value="Genomic_DNA"/>
</dbReference>
<feature type="binding site" evidence="14">
    <location>
        <position position="52"/>
    </location>
    <ligand>
        <name>substrate</name>
    </ligand>
</feature>
<evidence type="ECO:0000256" key="8">
    <source>
        <dbReference type="ARBA" id="ARBA00022741"/>
    </source>
</evidence>
<evidence type="ECO:0000256" key="16">
    <source>
        <dbReference type="RuleBase" id="RU004249"/>
    </source>
</evidence>
<evidence type="ECO:0000256" key="9">
    <source>
        <dbReference type="ARBA" id="ARBA00022777"/>
    </source>
</evidence>
<keyword evidence="12" id="KW-0457">Lysine biosynthesis</keyword>
<dbReference type="InterPro" id="IPR002912">
    <property type="entry name" value="ACT_dom"/>
</dbReference>
<reference evidence="18 19" key="1">
    <citation type="submission" date="2021-05" db="EMBL/GenBank/DDBJ databases">
        <title>Novel Bacillus species.</title>
        <authorList>
            <person name="Liu G."/>
        </authorList>
    </citation>
    <scope>NUCLEOTIDE SEQUENCE [LARGE SCALE GENOMIC DNA]</scope>
    <source>
        <strain evidence="18 19">FJAT-49682</strain>
    </source>
</reference>
<evidence type="ECO:0000256" key="2">
    <source>
        <dbReference type="ARBA" id="ARBA00004766"/>
    </source>
</evidence>
<dbReference type="Pfam" id="PF00696">
    <property type="entry name" value="AA_kinase"/>
    <property type="match status" value="1"/>
</dbReference>
<keyword evidence="8 14" id="KW-0547">Nucleotide-binding</keyword>
<feature type="binding site" evidence="14">
    <location>
        <position position="189"/>
    </location>
    <ligand>
        <name>ATP</name>
        <dbReference type="ChEBI" id="CHEBI:30616"/>
    </ligand>
</feature>
<dbReference type="Gene3D" id="3.40.1160.10">
    <property type="entry name" value="Acetylglutamate kinase-like"/>
    <property type="match status" value="1"/>
</dbReference>
<dbReference type="InterPro" id="IPR027795">
    <property type="entry name" value="CASTOR_ACT_dom"/>
</dbReference>
<evidence type="ECO:0000256" key="12">
    <source>
        <dbReference type="ARBA" id="ARBA00023154"/>
    </source>
</evidence>
<keyword evidence="10 14" id="KW-0067">ATP-binding</keyword>
<dbReference type="EC" id="2.7.2.4" evidence="15"/>
<evidence type="ECO:0000256" key="15">
    <source>
        <dbReference type="RuleBase" id="RU003448"/>
    </source>
</evidence>
<dbReference type="NCBIfam" id="TIGR00656">
    <property type="entry name" value="asp_kin_monofn"/>
    <property type="match status" value="1"/>
</dbReference>
<dbReference type="InterPro" id="IPR018042">
    <property type="entry name" value="Aspartate_kinase_CS"/>
</dbReference>
<dbReference type="Pfam" id="PF13840">
    <property type="entry name" value="ACT_7"/>
    <property type="match status" value="1"/>
</dbReference>
<comment type="catalytic activity">
    <reaction evidence="13 15">
        <text>L-aspartate + ATP = 4-phospho-L-aspartate + ADP</text>
        <dbReference type="Rhea" id="RHEA:23776"/>
        <dbReference type="ChEBI" id="CHEBI:29991"/>
        <dbReference type="ChEBI" id="CHEBI:30616"/>
        <dbReference type="ChEBI" id="CHEBI:57535"/>
        <dbReference type="ChEBI" id="CHEBI:456216"/>
        <dbReference type="EC" id="2.7.2.4"/>
    </reaction>
</comment>
<dbReference type="InterPro" id="IPR045865">
    <property type="entry name" value="ACT-like_dom_sf"/>
</dbReference>